<dbReference type="GO" id="GO:0005524">
    <property type="term" value="F:ATP binding"/>
    <property type="evidence" value="ECO:0007669"/>
    <property type="project" value="UniProtKB-KW"/>
</dbReference>
<proteinExistence type="inferred from homology"/>
<dbReference type="PROSITE" id="PS00211">
    <property type="entry name" value="ABC_TRANSPORTER_1"/>
    <property type="match status" value="1"/>
</dbReference>
<keyword evidence="4 6" id="KW-0067">ATP-binding</keyword>
<keyword evidence="2" id="KW-0813">Transport</keyword>
<comment type="similarity">
    <text evidence="1">Belongs to the ABC transporter superfamily.</text>
</comment>
<reference evidence="6 7" key="1">
    <citation type="submission" date="2022-08" db="EMBL/GenBank/DDBJ databases">
        <title>Aerococcaceae sp. nov isolated from spoiled eye mask.</title>
        <authorList>
            <person name="Zhou G."/>
            <person name="Xie X.-B."/>
            <person name="Shi Q.-S."/>
            <person name="Wang Y.-S."/>
            <person name="Wen X."/>
            <person name="Peng H."/>
            <person name="Yang X.-J."/>
            <person name="Tao H.-B."/>
            <person name="Huang X.-M."/>
        </authorList>
    </citation>
    <scope>NUCLEOTIDE SEQUENCE [LARGE SCALE GENOMIC DNA]</scope>
    <source>
        <strain evidence="7">DM20194951</strain>
    </source>
</reference>
<dbReference type="InterPro" id="IPR003593">
    <property type="entry name" value="AAA+_ATPase"/>
</dbReference>
<keyword evidence="7" id="KW-1185">Reference proteome</keyword>
<feature type="domain" description="ABC transporter" evidence="5">
    <location>
        <begin position="6"/>
        <end position="234"/>
    </location>
</feature>
<dbReference type="EMBL" id="CP102453">
    <property type="protein sequence ID" value="UUX33026.1"/>
    <property type="molecule type" value="Genomic_DNA"/>
</dbReference>
<dbReference type="InterPro" id="IPR027417">
    <property type="entry name" value="P-loop_NTPase"/>
</dbReference>
<accession>A0ABY5P2S0</accession>
<evidence type="ECO:0000256" key="2">
    <source>
        <dbReference type="ARBA" id="ARBA00022448"/>
    </source>
</evidence>
<dbReference type="SMART" id="SM00382">
    <property type="entry name" value="AAA"/>
    <property type="match status" value="1"/>
</dbReference>
<dbReference type="PROSITE" id="PS50893">
    <property type="entry name" value="ABC_TRANSPORTER_2"/>
    <property type="match status" value="1"/>
</dbReference>
<evidence type="ECO:0000259" key="5">
    <source>
        <dbReference type="PROSITE" id="PS50893"/>
    </source>
</evidence>
<dbReference type="InterPro" id="IPR017871">
    <property type="entry name" value="ABC_transporter-like_CS"/>
</dbReference>
<evidence type="ECO:0000256" key="3">
    <source>
        <dbReference type="ARBA" id="ARBA00022741"/>
    </source>
</evidence>
<dbReference type="PANTHER" id="PTHR43335:SF4">
    <property type="entry name" value="ABC TRANSPORTER, ATP-BINDING PROTEIN"/>
    <property type="match status" value="1"/>
</dbReference>
<evidence type="ECO:0000313" key="7">
    <source>
        <dbReference type="Proteomes" id="UP001315967"/>
    </source>
</evidence>
<gene>
    <name evidence="6" type="ORF">NRE15_08895</name>
</gene>
<dbReference type="InterPro" id="IPR003439">
    <property type="entry name" value="ABC_transporter-like_ATP-bd"/>
</dbReference>
<sequence>MSETVLELNQVSKFYQKQAAIEDINLHIEQGEIIGIAGPNGAGKTTLLKIIAGLIPNFQGSLSLYQSQNKRQLEKARHQLGALIEAPAFFPNLSARQNLTYFAIQRQIKDETRIDEVLDLVHLNHTGNKKFKSFSLGMKQRLGIALALIHRPKLLILDEPINGLDPEGIIQLRQLFKSLAQNDNITLIISSHILTELESIASRFLIIDNGHIIDQFTHAELMERKKPVINIQTNDLARTVTLINAHYPTIKIELVEGKLQLVDFDIEPYKINELLVQQGLQVSAFYHQVYPLEELFMDIISKNRGQTSSVTSTTESEVK</sequence>
<evidence type="ECO:0000256" key="1">
    <source>
        <dbReference type="ARBA" id="ARBA00005417"/>
    </source>
</evidence>
<dbReference type="Pfam" id="PF00005">
    <property type="entry name" value="ABC_tran"/>
    <property type="match status" value="1"/>
</dbReference>
<organism evidence="6 7">
    <name type="scientific">Fundicoccus culcitae</name>
    <dbReference type="NCBI Taxonomy" id="2969821"/>
    <lineage>
        <taxon>Bacteria</taxon>
        <taxon>Bacillati</taxon>
        <taxon>Bacillota</taxon>
        <taxon>Bacilli</taxon>
        <taxon>Lactobacillales</taxon>
        <taxon>Aerococcaceae</taxon>
        <taxon>Fundicoccus</taxon>
    </lineage>
</organism>
<evidence type="ECO:0000256" key="4">
    <source>
        <dbReference type="ARBA" id="ARBA00022840"/>
    </source>
</evidence>
<dbReference type="RefSeq" id="WP_313792526.1">
    <property type="nucleotide sequence ID" value="NZ_CP102453.1"/>
</dbReference>
<dbReference type="Proteomes" id="UP001315967">
    <property type="component" value="Chromosome"/>
</dbReference>
<dbReference type="SUPFAM" id="SSF52540">
    <property type="entry name" value="P-loop containing nucleoside triphosphate hydrolases"/>
    <property type="match status" value="1"/>
</dbReference>
<name>A0ABY5P2S0_9LACT</name>
<evidence type="ECO:0000313" key="6">
    <source>
        <dbReference type="EMBL" id="UUX33026.1"/>
    </source>
</evidence>
<dbReference type="Gene3D" id="3.40.50.300">
    <property type="entry name" value="P-loop containing nucleotide triphosphate hydrolases"/>
    <property type="match status" value="1"/>
</dbReference>
<dbReference type="PANTHER" id="PTHR43335">
    <property type="entry name" value="ABC TRANSPORTER, ATP-BINDING PROTEIN"/>
    <property type="match status" value="1"/>
</dbReference>
<keyword evidence="3" id="KW-0547">Nucleotide-binding</keyword>
<protein>
    <submittedName>
        <fullName evidence="6">ATP-binding cassette domain-containing protein</fullName>
    </submittedName>
</protein>